<name>A0A239VB76_9MICO</name>
<gene>
    <name evidence="2" type="ORF">SAMEA4475696_00520</name>
</gene>
<dbReference type="AlphaFoldDB" id="A0A239VB76"/>
<dbReference type="Proteomes" id="UP000242637">
    <property type="component" value="Chromosome 1"/>
</dbReference>
<reference evidence="2 3" key="1">
    <citation type="submission" date="2017-06" db="EMBL/GenBank/DDBJ databases">
        <authorList>
            <consortium name="Pathogen Informatics"/>
        </authorList>
    </citation>
    <scope>NUCLEOTIDE SEQUENCE [LARGE SCALE GENOMIC DNA]</scope>
    <source>
        <strain evidence="2 3">NCTC13039</strain>
    </source>
</reference>
<evidence type="ECO:0000256" key="1">
    <source>
        <dbReference type="SAM" id="MobiDB-lite"/>
    </source>
</evidence>
<organism evidence="2 3">
    <name type="scientific">Dermatophilus congolensis</name>
    <dbReference type="NCBI Taxonomy" id="1863"/>
    <lineage>
        <taxon>Bacteria</taxon>
        <taxon>Bacillati</taxon>
        <taxon>Actinomycetota</taxon>
        <taxon>Actinomycetes</taxon>
        <taxon>Micrococcales</taxon>
        <taxon>Dermatophilaceae</taxon>
        <taxon>Dermatophilus</taxon>
    </lineage>
</organism>
<evidence type="ECO:0000313" key="2">
    <source>
        <dbReference type="EMBL" id="SNV18704.1"/>
    </source>
</evidence>
<sequence>MVGRLQSVRKDEAGSPGPPTFGMCQMSGEGRAFVLYAGSMTCKALAEGRGA</sequence>
<dbReference type="KEGG" id="dco:SAMEA4475696_0520"/>
<keyword evidence="3" id="KW-1185">Reference proteome</keyword>
<protein>
    <submittedName>
        <fullName evidence="2">Uncharacterized protein</fullName>
    </submittedName>
</protein>
<dbReference type="EMBL" id="LT906453">
    <property type="protein sequence ID" value="SNV18704.1"/>
    <property type="molecule type" value="Genomic_DNA"/>
</dbReference>
<dbReference type="STRING" id="1121387.GCA_000429885_01622"/>
<proteinExistence type="predicted"/>
<evidence type="ECO:0000313" key="3">
    <source>
        <dbReference type="Proteomes" id="UP000242637"/>
    </source>
</evidence>
<feature type="region of interest" description="Disordered" evidence="1">
    <location>
        <begin position="1"/>
        <end position="22"/>
    </location>
</feature>
<accession>A0A239VB76</accession>